<dbReference type="Proteomes" id="UP000092445">
    <property type="component" value="Unassembled WGS sequence"/>
</dbReference>
<dbReference type="EnsemblMetazoa" id="GPAI014514-RA">
    <property type="protein sequence ID" value="GPAI014514-PA"/>
    <property type="gene ID" value="GPAI014514"/>
</dbReference>
<proteinExistence type="predicted"/>
<evidence type="ECO:0000313" key="1">
    <source>
        <dbReference type="EnsemblMetazoa" id="GPAI014514-PA"/>
    </source>
</evidence>
<reference evidence="1" key="2">
    <citation type="submission" date="2020-05" db="UniProtKB">
        <authorList>
            <consortium name="EnsemblMetazoa"/>
        </authorList>
    </citation>
    <scope>IDENTIFICATION</scope>
    <source>
        <strain evidence="1">IAEA</strain>
    </source>
</reference>
<dbReference type="VEuPathDB" id="VectorBase:GPAI014514"/>
<sequence>MANILKEDIFRHFVKTSKIISFQALKFQDSEMLMGFSVAINCLASLTHASGGCVGRRTRKITIGIWATGRITLKDIQLQFRQESESDAVTKWYSEKVAKFLHFKDDSTTTLLLDIFN</sequence>
<reference evidence="2" key="1">
    <citation type="submission" date="2014-03" db="EMBL/GenBank/DDBJ databases">
        <authorList>
            <person name="Aksoy S."/>
            <person name="Warren W."/>
            <person name="Wilson R.K."/>
        </authorList>
    </citation>
    <scope>NUCLEOTIDE SEQUENCE [LARGE SCALE GENOMIC DNA]</scope>
    <source>
        <strain evidence="2">IAEA</strain>
    </source>
</reference>
<keyword evidence="2" id="KW-1185">Reference proteome</keyword>
<name>A0A1A9ZH29_GLOPL</name>
<organism evidence="1 2">
    <name type="scientific">Glossina pallidipes</name>
    <name type="common">Tsetse fly</name>
    <dbReference type="NCBI Taxonomy" id="7398"/>
    <lineage>
        <taxon>Eukaryota</taxon>
        <taxon>Metazoa</taxon>
        <taxon>Ecdysozoa</taxon>
        <taxon>Arthropoda</taxon>
        <taxon>Hexapoda</taxon>
        <taxon>Insecta</taxon>
        <taxon>Pterygota</taxon>
        <taxon>Neoptera</taxon>
        <taxon>Endopterygota</taxon>
        <taxon>Diptera</taxon>
        <taxon>Brachycera</taxon>
        <taxon>Muscomorpha</taxon>
        <taxon>Hippoboscoidea</taxon>
        <taxon>Glossinidae</taxon>
        <taxon>Glossina</taxon>
    </lineage>
</organism>
<evidence type="ECO:0000313" key="2">
    <source>
        <dbReference type="Proteomes" id="UP000092445"/>
    </source>
</evidence>
<protein>
    <submittedName>
        <fullName evidence="1">Uncharacterized protein</fullName>
    </submittedName>
</protein>
<dbReference type="AlphaFoldDB" id="A0A1A9ZH29"/>
<accession>A0A1A9ZH29</accession>